<keyword evidence="4" id="KW-1185">Reference proteome</keyword>
<dbReference type="STRING" id="740709.A10D4_00750"/>
<keyword evidence="1" id="KW-0812">Transmembrane</keyword>
<keyword evidence="1" id="KW-0472">Membrane</keyword>
<dbReference type="eggNOG" id="COG3216">
    <property type="taxonomic scope" value="Bacteria"/>
</dbReference>
<evidence type="ECO:0000313" key="4">
    <source>
        <dbReference type="Proteomes" id="UP000014115"/>
    </source>
</evidence>
<dbReference type="Pfam" id="PF09835">
    <property type="entry name" value="DUF2062"/>
    <property type="match status" value="1"/>
</dbReference>
<organism evidence="3 4">
    <name type="scientific">Idiomarina xiamenensis 10-D-4</name>
    <dbReference type="NCBI Taxonomy" id="740709"/>
    <lineage>
        <taxon>Bacteria</taxon>
        <taxon>Pseudomonadati</taxon>
        <taxon>Pseudomonadota</taxon>
        <taxon>Gammaproteobacteria</taxon>
        <taxon>Alteromonadales</taxon>
        <taxon>Idiomarinaceae</taxon>
        <taxon>Idiomarina</taxon>
    </lineage>
</organism>
<dbReference type="EMBL" id="AMRG01000001">
    <property type="protein sequence ID" value="EKE87578.1"/>
    <property type="molecule type" value="Genomic_DNA"/>
</dbReference>
<dbReference type="InterPro" id="IPR018639">
    <property type="entry name" value="DUF2062"/>
</dbReference>
<dbReference type="Proteomes" id="UP000014115">
    <property type="component" value="Unassembled WGS sequence"/>
</dbReference>
<accession>K2KI33</accession>
<evidence type="ECO:0000256" key="1">
    <source>
        <dbReference type="SAM" id="Phobius"/>
    </source>
</evidence>
<dbReference type="PATRIC" id="fig|740709.3.peg.150"/>
<keyword evidence="1" id="KW-1133">Transmembrane helix</keyword>
<evidence type="ECO:0000259" key="2">
    <source>
        <dbReference type="Pfam" id="PF09835"/>
    </source>
</evidence>
<evidence type="ECO:0000313" key="3">
    <source>
        <dbReference type="EMBL" id="EKE87578.1"/>
    </source>
</evidence>
<proteinExistence type="predicted"/>
<protein>
    <recommendedName>
        <fullName evidence="2">DUF2062 domain-containing protein</fullName>
    </recommendedName>
</protein>
<feature type="transmembrane region" description="Helical" evidence="1">
    <location>
        <begin position="17"/>
        <end position="37"/>
    </location>
</feature>
<dbReference type="AlphaFoldDB" id="K2KI33"/>
<dbReference type="OrthoDB" id="370141at2"/>
<dbReference type="RefSeq" id="WP_008487086.1">
    <property type="nucleotide sequence ID" value="NZ_AMRG01000001.1"/>
</dbReference>
<feature type="domain" description="DUF2062" evidence="2">
    <location>
        <begin position="14"/>
        <end position="137"/>
    </location>
</feature>
<feature type="transmembrane region" description="Helical" evidence="1">
    <location>
        <begin position="116"/>
        <end position="137"/>
    </location>
</feature>
<comment type="caution">
    <text evidence="3">The sequence shown here is derived from an EMBL/GenBank/DDBJ whole genome shotgun (WGS) entry which is preliminary data.</text>
</comment>
<name>K2KI33_9GAMM</name>
<reference evidence="3 4" key="1">
    <citation type="journal article" date="2012" name="J. Bacteriol.">
        <title>Genome Sequence of Idiomarina xiamenensis Type Strain 10-D-4.</title>
        <authorList>
            <person name="Lai Q."/>
            <person name="Wang L."/>
            <person name="Wang W."/>
            <person name="Shao Z."/>
        </authorList>
    </citation>
    <scope>NUCLEOTIDE SEQUENCE [LARGE SCALE GENOMIC DNA]</scope>
    <source>
        <strain evidence="3 4">10-D-4</strain>
    </source>
</reference>
<dbReference type="InterPro" id="IPR019935">
    <property type="entry name" value="CHP03546"/>
</dbReference>
<sequence length="168" mass="18893">MLTLLAKLLKALNSETGAWALAFAFVLGMVLGLTPLWRVHNLIILLAALLFRINLSAFIVSFLVFSGIAYLLDPWFHQIGMSVLQSPSWQGVWETLYASPWGRITQFHHSITMGSIIVSLLFAPILAVLSYLIVINYRGHIQAWLLKLKVVQGLRASRFWQIYAGIRG</sequence>
<feature type="transmembrane region" description="Helical" evidence="1">
    <location>
        <begin position="49"/>
        <end position="72"/>
    </location>
</feature>
<gene>
    <name evidence="3" type="ORF">A10D4_00750</name>
</gene>
<dbReference type="NCBIfam" id="TIGR03546">
    <property type="entry name" value="TIGR03546 family protein"/>
    <property type="match status" value="1"/>
</dbReference>